<keyword evidence="2" id="KW-1185">Reference proteome</keyword>
<comment type="caution">
    <text evidence="1">The sequence shown here is derived from an EMBL/GenBank/DDBJ whole genome shotgun (WGS) entry which is preliminary data.</text>
</comment>
<name>A0ABN3XVG9_9ACTN</name>
<accession>A0ABN3XVG9</accession>
<organism evidence="1 2">
    <name type="scientific">Streptosporangium longisporum</name>
    <dbReference type="NCBI Taxonomy" id="46187"/>
    <lineage>
        <taxon>Bacteria</taxon>
        <taxon>Bacillati</taxon>
        <taxon>Actinomycetota</taxon>
        <taxon>Actinomycetes</taxon>
        <taxon>Streptosporangiales</taxon>
        <taxon>Streptosporangiaceae</taxon>
        <taxon>Streptosporangium</taxon>
    </lineage>
</organism>
<protein>
    <submittedName>
        <fullName evidence="1">Uncharacterized protein</fullName>
    </submittedName>
</protein>
<dbReference type="EMBL" id="BAAAWD010000006">
    <property type="protein sequence ID" value="GAA2996241.1"/>
    <property type="molecule type" value="Genomic_DNA"/>
</dbReference>
<evidence type="ECO:0000313" key="1">
    <source>
        <dbReference type="EMBL" id="GAA2996241.1"/>
    </source>
</evidence>
<reference evidence="1 2" key="1">
    <citation type="journal article" date="2019" name="Int. J. Syst. Evol. Microbiol.">
        <title>The Global Catalogue of Microorganisms (GCM) 10K type strain sequencing project: providing services to taxonomists for standard genome sequencing and annotation.</title>
        <authorList>
            <consortium name="The Broad Institute Genomics Platform"/>
            <consortium name="The Broad Institute Genome Sequencing Center for Infectious Disease"/>
            <person name="Wu L."/>
            <person name="Ma J."/>
        </authorList>
    </citation>
    <scope>NUCLEOTIDE SEQUENCE [LARGE SCALE GENOMIC DNA]</scope>
    <source>
        <strain evidence="1 2">JCM 3106</strain>
    </source>
</reference>
<gene>
    <name evidence="1" type="ORF">GCM10017559_15920</name>
</gene>
<proteinExistence type="predicted"/>
<sequence>MSAGSQSKKYPSSRVCSTKCPARLRMCSAVSASLGGGGISCREFLLTIDSYVPLQIIGAASHDTV</sequence>
<dbReference type="Proteomes" id="UP001499930">
    <property type="component" value="Unassembled WGS sequence"/>
</dbReference>
<evidence type="ECO:0000313" key="2">
    <source>
        <dbReference type="Proteomes" id="UP001499930"/>
    </source>
</evidence>